<dbReference type="Proteomes" id="UP000198211">
    <property type="component" value="Unassembled WGS sequence"/>
</dbReference>
<sequence>MVFPDDEEPIELCMFSSDATTSTPAAPSTTPTDKIPGTPASVTAEDSATPNSVNRTIGRRKRRKKLSYSVARSKTATKEKQEQTVPASPALEDKLSIAVIGQAAENGVDGDSVDAAPPSPVYPDADASHLYPSTSEGAPWRWEDVDPYFDPLVQSDLDNLTRWRKENADFIAANPKLWRNVSGMESKRAVLEAMLADASDSTSHVEFPIRRGRSYRDVWEERDYLDHHNRDRLVGETHVKTPVKIKKKRKGVADREGSLLVSHRDLVYGYDDDLYQRFRNFLEDREVVFDEEVLPRFPVHQLHPASLGLWKLRKNQEPEFSVVHPASVHRAQVPARWKEEMKRHHQQQYELQLQQTDELADPSDGDDESDSTHNQLRVTIPNSEITDGLPSFGNCVEEDEISQALDASMRKLIPLSMYNWRTAQLVNDRAACSIQCASILEGEAAAARGLEDIFLQLCPPDDSIVDFSGPPGFGPTRQPRPSQITSAPHDVIAYSVRHDIADNCSLAVAASVEFALGLSMGDVVDVLDRNGCWNYGEVVQTYSEDRLGTCKFLLMRFSLWSEDTVEWIAATEGRIVPHGVADGSRPCSIGPTRNHRVRVRYDQSLARVLERSFPQRQAKLAAAASEMLARQEHNIMIRSSSDQQKTPQKRKRKRPAKSTSVTTTP</sequence>
<dbReference type="EMBL" id="NBNE01000003">
    <property type="protein sequence ID" value="OWZ24777.1"/>
    <property type="molecule type" value="Genomic_DNA"/>
</dbReference>
<accession>A0A225X604</accession>
<dbReference type="AlphaFoldDB" id="A0A225X604"/>
<comment type="caution">
    <text evidence="2">The sequence shown here is derived from an EMBL/GenBank/DDBJ whole genome shotgun (WGS) entry which is preliminary data.</text>
</comment>
<evidence type="ECO:0000313" key="2">
    <source>
        <dbReference type="EMBL" id="OWZ24777.1"/>
    </source>
</evidence>
<keyword evidence="3" id="KW-1185">Reference proteome</keyword>
<feature type="region of interest" description="Disordered" evidence="1">
    <location>
        <begin position="635"/>
        <end position="665"/>
    </location>
</feature>
<evidence type="ECO:0000313" key="3">
    <source>
        <dbReference type="Proteomes" id="UP000198211"/>
    </source>
</evidence>
<organism evidence="2 3">
    <name type="scientific">Phytophthora megakarya</name>
    <dbReference type="NCBI Taxonomy" id="4795"/>
    <lineage>
        <taxon>Eukaryota</taxon>
        <taxon>Sar</taxon>
        <taxon>Stramenopiles</taxon>
        <taxon>Oomycota</taxon>
        <taxon>Peronosporomycetes</taxon>
        <taxon>Peronosporales</taxon>
        <taxon>Peronosporaceae</taxon>
        <taxon>Phytophthora</taxon>
    </lineage>
</organism>
<gene>
    <name evidence="2" type="ORF">PHMEG_000136</name>
</gene>
<reference evidence="3" key="1">
    <citation type="submission" date="2017-03" db="EMBL/GenBank/DDBJ databases">
        <title>Phytopthora megakarya and P. palmivora, two closely related causual agents of cacao black pod achieved similar genome size and gene model numbers by different mechanisms.</title>
        <authorList>
            <person name="Ali S."/>
            <person name="Shao J."/>
            <person name="Larry D.J."/>
            <person name="Kronmiller B."/>
            <person name="Shen D."/>
            <person name="Strem M.D."/>
            <person name="Melnick R.L."/>
            <person name="Guiltinan M.J."/>
            <person name="Tyler B.M."/>
            <person name="Meinhardt L.W."/>
            <person name="Bailey B.A."/>
        </authorList>
    </citation>
    <scope>NUCLEOTIDE SEQUENCE [LARGE SCALE GENOMIC DNA]</scope>
    <source>
        <strain evidence="3">zdho120</strain>
    </source>
</reference>
<name>A0A225X604_9STRA</name>
<evidence type="ECO:0000256" key="1">
    <source>
        <dbReference type="SAM" id="MobiDB-lite"/>
    </source>
</evidence>
<feature type="compositionally biased region" description="Basic residues" evidence="1">
    <location>
        <begin position="57"/>
        <end position="66"/>
    </location>
</feature>
<protein>
    <submittedName>
        <fullName evidence="2">Uncharacterized protein</fullName>
    </submittedName>
</protein>
<feature type="compositionally biased region" description="Basic residues" evidence="1">
    <location>
        <begin position="647"/>
        <end position="656"/>
    </location>
</feature>
<feature type="compositionally biased region" description="Low complexity" evidence="1">
    <location>
        <begin position="16"/>
        <end position="33"/>
    </location>
</feature>
<feature type="compositionally biased region" description="Acidic residues" evidence="1">
    <location>
        <begin position="1"/>
        <end position="10"/>
    </location>
</feature>
<dbReference type="OrthoDB" id="78657at2759"/>
<proteinExistence type="predicted"/>
<feature type="compositionally biased region" description="Polar residues" evidence="1">
    <location>
        <begin position="40"/>
        <end position="55"/>
    </location>
</feature>
<feature type="region of interest" description="Disordered" evidence="1">
    <location>
        <begin position="1"/>
        <end position="89"/>
    </location>
</feature>